<dbReference type="Proteomes" id="UP000023152">
    <property type="component" value="Unassembled WGS sequence"/>
</dbReference>
<feature type="compositionally biased region" description="Polar residues" evidence="1">
    <location>
        <begin position="1"/>
        <end position="20"/>
    </location>
</feature>
<dbReference type="EMBL" id="ASPP01020569">
    <property type="protein sequence ID" value="ETO13502.1"/>
    <property type="molecule type" value="Genomic_DNA"/>
</dbReference>
<feature type="compositionally biased region" description="Low complexity" evidence="1">
    <location>
        <begin position="21"/>
        <end position="41"/>
    </location>
</feature>
<feature type="transmembrane region" description="Helical" evidence="2">
    <location>
        <begin position="112"/>
        <end position="135"/>
    </location>
</feature>
<proteinExistence type="predicted"/>
<reference evidence="3 4" key="1">
    <citation type="journal article" date="2013" name="Curr. Biol.">
        <title>The Genome of the Foraminiferan Reticulomyxa filosa.</title>
        <authorList>
            <person name="Glockner G."/>
            <person name="Hulsmann N."/>
            <person name="Schleicher M."/>
            <person name="Noegel A.A."/>
            <person name="Eichinger L."/>
            <person name="Gallinger C."/>
            <person name="Pawlowski J."/>
            <person name="Sierra R."/>
            <person name="Euteneuer U."/>
            <person name="Pillet L."/>
            <person name="Moustafa A."/>
            <person name="Platzer M."/>
            <person name="Groth M."/>
            <person name="Szafranski K."/>
            <person name="Schliwa M."/>
        </authorList>
    </citation>
    <scope>NUCLEOTIDE SEQUENCE [LARGE SCALE GENOMIC DNA]</scope>
</reference>
<feature type="region of interest" description="Disordered" evidence="1">
    <location>
        <begin position="1"/>
        <end position="42"/>
    </location>
</feature>
<organism evidence="3 4">
    <name type="scientific">Reticulomyxa filosa</name>
    <dbReference type="NCBI Taxonomy" id="46433"/>
    <lineage>
        <taxon>Eukaryota</taxon>
        <taxon>Sar</taxon>
        <taxon>Rhizaria</taxon>
        <taxon>Retaria</taxon>
        <taxon>Foraminifera</taxon>
        <taxon>Monothalamids</taxon>
        <taxon>Reticulomyxidae</taxon>
        <taxon>Reticulomyxa</taxon>
    </lineage>
</organism>
<gene>
    <name evidence="3" type="ORF">RFI_23864</name>
</gene>
<evidence type="ECO:0000313" key="3">
    <source>
        <dbReference type="EMBL" id="ETO13502.1"/>
    </source>
</evidence>
<sequence length="431" mass="50169">MSMTSKDTASKSVDLSTKADSTSSTPNPSTSSSTSTDGGTDTKAKVRNFMRGIADQWIAEHKTEVDEFKKSHPNATTYDIFEYLGKKYENDAEFRRKFDRKHKLQGKDEDSLCSLSCFLYLLFVIVMCYALKFYYDLNMPNLLLDGIFFSLRPNIPVDLLLDDLKFKVDCDFLDVLNQRRYQTWLIKTVEEEEEGMTTKTDNEEIRVMDALSEWTESCRVLTNSINAKLLHLQEYHGDIMRPHDHLHAWVQFIILRHDANVSHFYSHYNRSLSNIYFVTTIPFLDQHLQRSVVYLQATMIVNIRQWWQSLTPKSGLELSSVLEELFAEAVHYSVWRHLFDSYLWKDGPGREPLGGHSSVLDVLDHVWTTDWGRVVYPKGSFLCFVRHSSPTWQVKPGTISGFFFLYCLQYVYPTYRKIDCALLCYLSKKKT</sequence>
<protein>
    <submittedName>
        <fullName evidence="3">Uncharacterized protein</fullName>
    </submittedName>
</protein>
<evidence type="ECO:0000256" key="2">
    <source>
        <dbReference type="SAM" id="Phobius"/>
    </source>
</evidence>
<accession>X6MJ91</accession>
<comment type="caution">
    <text evidence="3">The sequence shown here is derived from an EMBL/GenBank/DDBJ whole genome shotgun (WGS) entry which is preliminary data.</text>
</comment>
<name>X6MJ91_RETFI</name>
<dbReference type="AlphaFoldDB" id="X6MJ91"/>
<keyword evidence="2" id="KW-1133">Transmembrane helix</keyword>
<keyword evidence="4" id="KW-1185">Reference proteome</keyword>
<evidence type="ECO:0000256" key="1">
    <source>
        <dbReference type="SAM" id="MobiDB-lite"/>
    </source>
</evidence>
<evidence type="ECO:0000313" key="4">
    <source>
        <dbReference type="Proteomes" id="UP000023152"/>
    </source>
</evidence>
<keyword evidence="2" id="KW-0812">Transmembrane</keyword>
<keyword evidence="2" id="KW-0472">Membrane</keyword>